<dbReference type="Gene3D" id="3.90.1750.10">
    <property type="entry name" value="Hect, E3 ligase catalytic domains"/>
    <property type="match status" value="1"/>
</dbReference>
<dbReference type="SUPFAM" id="SSF56204">
    <property type="entry name" value="Hect, E3 ligase catalytic domain"/>
    <property type="match status" value="1"/>
</dbReference>
<evidence type="ECO:0000256" key="2">
    <source>
        <dbReference type="ARBA" id="ARBA00022786"/>
    </source>
</evidence>
<accession>A0A8C0YCV0</accession>
<dbReference type="InterPro" id="IPR035983">
    <property type="entry name" value="Hect_E3_ubiquitin_ligase"/>
</dbReference>
<feature type="domain" description="HECT" evidence="5">
    <location>
        <begin position="377"/>
        <end position="408"/>
    </location>
</feature>
<evidence type="ECO:0000256" key="1">
    <source>
        <dbReference type="ARBA" id="ARBA00022679"/>
    </source>
</evidence>
<comment type="caution">
    <text evidence="3">Lacks conserved residue(s) required for the propagation of feature annotation.</text>
</comment>
<sequence>MSSLPGTSKPQELEASVIAAAQGLINVLTQNIQQHHTPAQQNPEQSHEHQNRQQAQTTKQNVQEEMARSFPGFFTKRKGKKRFSPLQTTPGKPKVCKIFSVYVYLVNKGCTSTPSAAEELELSQAGLGKRSLTLTEDMSHAMVNKILIEEYPKMEGVEGWLFYKASGGHGRRKLLAIPPDVDGYTGRLIRSVLSAGKTTMYIVPLQQDLDLTPLPSDATEFQKMPKAACQVCKENMPLHILALHIENCMESAADDDEDWQSEVQVLSVTNSPLVRPNKESRDCGQDRKECPICCGCFPSDEIVLHASLCGESLQDTLNYSTDSCVLREGNLSMADMSSDDDVLQWLASQVDASKDFKICITRDNLFQRGLIQWQRQKKGSPVNKLNVTFIGEAGIDTGALSKEFLTEMMHGIERRLFEGSGKGKSPVYSICDLENGFYRTAGEVFSVSLAQGGPAPCFFRNWCYQFLTTGDFDALQLTKDDVDDLEYALLIERVEAATDLTQFTDEIVSCGYTGLLKLDQKDSIIRAIVLHATMRLTPMLQQIRNGMKVYNLLDVIGKHQTLCSNLFVPKKDDDRPDADYIMSIIVPELSEKGSPRQARENAIINFLQDFLQDLEITGQNEDQQMCEPLTQEELLSQEEHWSQQTHVSLSVPTVMQWLTGQRHKPLLPSERADFKINLRYEHQCNEKMPGHNICFPLVSACTNTITVPVEHMKTYKEFRDIMTVAIRMGRDFGRV</sequence>
<evidence type="ECO:0000256" key="4">
    <source>
        <dbReference type="SAM" id="MobiDB-lite"/>
    </source>
</evidence>
<dbReference type="PROSITE" id="PS50237">
    <property type="entry name" value="HECT"/>
    <property type="match status" value="1"/>
</dbReference>
<keyword evidence="1" id="KW-0808">Transferase</keyword>
<evidence type="ECO:0000256" key="3">
    <source>
        <dbReference type="PROSITE-ProRule" id="PRU00104"/>
    </source>
</evidence>
<dbReference type="Ensembl" id="ENSCCRT00000008219.2">
    <property type="protein sequence ID" value="ENSCCRP00000007491.2"/>
    <property type="gene ID" value="ENSCCRG00000004398.2"/>
</dbReference>
<feature type="compositionally biased region" description="Polar residues" evidence="4">
    <location>
        <begin position="52"/>
        <end position="63"/>
    </location>
</feature>
<feature type="region of interest" description="Disordered" evidence="4">
    <location>
        <begin position="34"/>
        <end position="64"/>
    </location>
</feature>
<protein>
    <recommendedName>
        <fullName evidence="5">HECT domain-containing protein</fullName>
    </recommendedName>
</protein>
<organism evidence="6 7">
    <name type="scientific">Cyprinus carpio carpio</name>
    <dbReference type="NCBI Taxonomy" id="630221"/>
    <lineage>
        <taxon>Eukaryota</taxon>
        <taxon>Metazoa</taxon>
        <taxon>Chordata</taxon>
        <taxon>Craniata</taxon>
        <taxon>Vertebrata</taxon>
        <taxon>Euteleostomi</taxon>
        <taxon>Actinopterygii</taxon>
        <taxon>Neopterygii</taxon>
        <taxon>Teleostei</taxon>
        <taxon>Ostariophysi</taxon>
        <taxon>Cypriniformes</taxon>
        <taxon>Cyprinidae</taxon>
        <taxon>Cyprininae</taxon>
        <taxon>Cyprinus</taxon>
    </lineage>
</organism>
<dbReference type="Proteomes" id="UP001108240">
    <property type="component" value="Unplaced"/>
</dbReference>
<evidence type="ECO:0000313" key="7">
    <source>
        <dbReference type="Proteomes" id="UP001108240"/>
    </source>
</evidence>
<proteinExistence type="predicted"/>
<dbReference type="AlphaFoldDB" id="A0A8C0YCV0"/>
<dbReference type="InterPro" id="IPR000569">
    <property type="entry name" value="HECT_dom"/>
</dbReference>
<dbReference type="GeneTree" id="ENSGT00460000041731"/>
<evidence type="ECO:0000259" key="5">
    <source>
        <dbReference type="PROSITE" id="PS50237"/>
    </source>
</evidence>
<reference evidence="6" key="1">
    <citation type="submission" date="2025-08" db="UniProtKB">
        <authorList>
            <consortium name="Ensembl"/>
        </authorList>
    </citation>
    <scope>IDENTIFICATION</scope>
</reference>
<keyword evidence="7" id="KW-1185">Reference proteome</keyword>
<reference evidence="6" key="2">
    <citation type="submission" date="2025-09" db="UniProtKB">
        <authorList>
            <consortium name="Ensembl"/>
        </authorList>
    </citation>
    <scope>IDENTIFICATION</scope>
</reference>
<name>A0A8C0YCV0_CYPCA</name>
<evidence type="ECO:0000313" key="6">
    <source>
        <dbReference type="Ensembl" id="ENSCCRP00000007491.2"/>
    </source>
</evidence>
<dbReference type="GO" id="GO:0004842">
    <property type="term" value="F:ubiquitin-protein transferase activity"/>
    <property type="evidence" value="ECO:0007669"/>
    <property type="project" value="InterPro"/>
</dbReference>
<keyword evidence="2 3" id="KW-0833">Ubl conjugation pathway</keyword>
<feature type="compositionally biased region" description="Polar residues" evidence="4">
    <location>
        <begin position="34"/>
        <end position="44"/>
    </location>
</feature>
<dbReference type="OMA" id="TEMMHGI"/>